<dbReference type="AlphaFoldDB" id="A0A8E0NDQ4"/>
<evidence type="ECO:0000313" key="2">
    <source>
        <dbReference type="Proteomes" id="UP000016569"/>
    </source>
</evidence>
<evidence type="ECO:0000313" key="1">
    <source>
        <dbReference type="EMBL" id="GAD60512.1"/>
    </source>
</evidence>
<gene>
    <name evidence="1" type="ORF">MBEBAB_2762</name>
</gene>
<dbReference type="EMBL" id="BATC01000081">
    <property type="protein sequence ID" value="GAD60512.1"/>
    <property type="molecule type" value="Genomic_DNA"/>
</dbReference>
<protein>
    <submittedName>
        <fullName evidence="1">Uncharacterized protein</fullName>
    </submittedName>
</protein>
<dbReference type="RefSeq" id="WP_021698606.1">
    <property type="nucleotide sequence ID" value="NZ_BATC01000081.1"/>
</dbReference>
<dbReference type="Proteomes" id="UP000016569">
    <property type="component" value="Unassembled WGS sequence"/>
</dbReference>
<organism evidence="1 2">
    <name type="scientific">Brevundimonas abyssalis TAR-001</name>
    <dbReference type="NCBI Taxonomy" id="1391729"/>
    <lineage>
        <taxon>Bacteria</taxon>
        <taxon>Pseudomonadati</taxon>
        <taxon>Pseudomonadota</taxon>
        <taxon>Alphaproteobacteria</taxon>
        <taxon>Caulobacterales</taxon>
        <taxon>Caulobacteraceae</taxon>
        <taxon>Brevundimonas</taxon>
    </lineage>
</organism>
<comment type="caution">
    <text evidence="1">The sequence shown here is derived from an EMBL/GenBank/DDBJ whole genome shotgun (WGS) entry which is preliminary data.</text>
</comment>
<reference evidence="2" key="1">
    <citation type="journal article" date="2013" name="Genome Announc.">
        <title>Draft Genome Sequence of the Dimorphic Prosthecate Bacterium Brevundimonas abyssalis TAR-001T.</title>
        <authorList>
            <person name="Tsubouchi T."/>
            <person name="Nishi S."/>
            <person name="Usui K."/>
            <person name="Shimane Y."/>
            <person name="Takaki Y."/>
            <person name="Maruyama T."/>
            <person name="Hatada Y."/>
        </authorList>
    </citation>
    <scope>NUCLEOTIDE SEQUENCE [LARGE SCALE GENOMIC DNA]</scope>
    <source>
        <strain evidence="2">TAR-001</strain>
    </source>
</reference>
<accession>A0A8E0NDQ4</accession>
<proteinExistence type="predicted"/>
<name>A0A8E0NDQ4_9CAUL</name>
<keyword evidence="2" id="KW-1185">Reference proteome</keyword>
<sequence length="61" mass="6511">MTIAQLAAHLARLQRIDPAVGEARIVYDDEDKPVGGGILGRKDGAWTLLLTPIPLDQVGGF</sequence>